<dbReference type="EMBL" id="BARW01041407">
    <property type="protein sequence ID" value="GAJ16426.1"/>
    <property type="molecule type" value="Genomic_DNA"/>
</dbReference>
<proteinExistence type="predicted"/>
<feature type="non-terminal residue" evidence="1">
    <location>
        <position position="58"/>
    </location>
</feature>
<name>X1VL27_9ZZZZ</name>
<reference evidence="1" key="1">
    <citation type="journal article" date="2014" name="Front. Microbiol.">
        <title>High frequency of phylogenetically diverse reductive dehalogenase-homologous genes in deep subseafloor sedimentary metagenomes.</title>
        <authorList>
            <person name="Kawai M."/>
            <person name="Futagami T."/>
            <person name="Toyoda A."/>
            <person name="Takaki Y."/>
            <person name="Nishi S."/>
            <person name="Hori S."/>
            <person name="Arai W."/>
            <person name="Tsubouchi T."/>
            <person name="Morono Y."/>
            <person name="Uchiyama I."/>
            <person name="Ito T."/>
            <person name="Fujiyama A."/>
            <person name="Inagaki F."/>
            <person name="Takami H."/>
        </authorList>
    </citation>
    <scope>NUCLEOTIDE SEQUENCE</scope>
    <source>
        <strain evidence="1">Expedition CK06-06</strain>
    </source>
</reference>
<gene>
    <name evidence="1" type="ORF">S12H4_62021</name>
</gene>
<comment type="caution">
    <text evidence="1">The sequence shown here is derived from an EMBL/GenBank/DDBJ whole genome shotgun (WGS) entry which is preliminary data.</text>
</comment>
<sequence length="58" mass="5910">MGEMSARIAREIGLPSHTKLVTGGHDVTCAALGTGSIREGIAADILGTAEIFGVTLEN</sequence>
<organism evidence="1">
    <name type="scientific">marine sediment metagenome</name>
    <dbReference type="NCBI Taxonomy" id="412755"/>
    <lineage>
        <taxon>unclassified sequences</taxon>
        <taxon>metagenomes</taxon>
        <taxon>ecological metagenomes</taxon>
    </lineage>
</organism>
<evidence type="ECO:0000313" key="1">
    <source>
        <dbReference type="EMBL" id="GAJ16426.1"/>
    </source>
</evidence>
<dbReference type="Gene3D" id="3.30.420.40">
    <property type="match status" value="1"/>
</dbReference>
<protein>
    <submittedName>
        <fullName evidence="1">Uncharacterized protein</fullName>
    </submittedName>
</protein>
<dbReference type="AlphaFoldDB" id="X1VL27"/>
<accession>X1VL27</accession>